<dbReference type="InterPro" id="IPR014748">
    <property type="entry name" value="Enoyl-CoA_hydra_C"/>
</dbReference>
<name>A0A0D8FU83_9ACTN</name>
<dbReference type="GeneID" id="78372665"/>
<dbReference type="Gene3D" id="1.10.12.10">
    <property type="entry name" value="Lyase 2-enoyl-coa Hydratase, Chain A, domain 2"/>
    <property type="match status" value="1"/>
</dbReference>
<dbReference type="AlphaFoldDB" id="A0A0D8FU83"/>
<comment type="similarity">
    <text evidence="1">Belongs to the enoyl-CoA hydratase/isomerase family.</text>
</comment>
<dbReference type="EC" id="5.3.3.18" evidence="2"/>
<organism evidence="2 3">
    <name type="scientific">Ferrimicrobium acidiphilum DSM 19497</name>
    <dbReference type="NCBI Taxonomy" id="1121877"/>
    <lineage>
        <taxon>Bacteria</taxon>
        <taxon>Bacillati</taxon>
        <taxon>Actinomycetota</taxon>
        <taxon>Acidimicrobiia</taxon>
        <taxon>Acidimicrobiales</taxon>
        <taxon>Acidimicrobiaceae</taxon>
        <taxon>Ferrimicrobium</taxon>
    </lineage>
</organism>
<evidence type="ECO:0000313" key="2">
    <source>
        <dbReference type="EMBL" id="KJE76830.1"/>
    </source>
</evidence>
<dbReference type="RefSeq" id="WP_052565947.1">
    <property type="nucleotide sequence ID" value="NZ_JQKF01000044.1"/>
</dbReference>
<sequence>MAFERSLPLDLTTDEPVAFGVDVDLAELWLNRPARLNASSDEMVRAIDLALDAIAERSPRVLVVGGVGRAFCAGRDLSDAHPEDEDAEAILADVYNPLILRLASLDVITVAAVHGAVLGTGLGFALACDLVIAASSSRWGSPFARIGAVLDSGGHYFFRRLGHQRAMDLILLGELIDGSDAFKYGLVSRVVDEEHFEEEVELYVQRVAHGPTQAFLASKRILNRERIPALAEVLAMEAEAQGGCARTLDYATGLRSFVEHQEPRFEGL</sequence>
<proteinExistence type="inferred from homology"/>
<dbReference type="PANTHER" id="PTHR43459:SF1">
    <property type="entry name" value="EG:BACN32G11.4 PROTEIN"/>
    <property type="match status" value="1"/>
</dbReference>
<keyword evidence="3" id="KW-1185">Reference proteome</keyword>
<dbReference type="STRING" id="1121877.FEAC_14780"/>
<evidence type="ECO:0000256" key="1">
    <source>
        <dbReference type="ARBA" id="ARBA00005254"/>
    </source>
</evidence>
<dbReference type="EMBL" id="JXUW01000011">
    <property type="protein sequence ID" value="KJE76830.1"/>
    <property type="molecule type" value="Genomic_DNA"/>
</dbReference>
<dbReference type="Pfam" id="PF00378">
    <property type="entry name" value="ECH_1"/>
    <property type="match status" value="1"/>
</dbReference>
<dbReference type="SUPFAM" id="SSF52096">
    <property type="entry name" value="ClpP/crotonase"/>
    <property type="match status" value="1"/>
</dbReference>
<dbReference type="Proteomes" id="UP000032336">
    <property type="component" value="Unassembled WGS sequence"/>
</dbReference>
<comment type="caution">
    <text evidence="2">The sequence shown here is derived from an EMBL/GenBank/DDBJ whole genome shotgun (WGS) entry which is preliminary data.</text>
</comment>
<keyword evidence="2" id="KW-0413">Isomerase</keyword>
<dbReference type="Gene3D" id="3.90.226.10">
    <property type="entry name" value="2-enoyl-CoA Hydratase, Chain A, domain 1"/>
    <property type="match status" value="1"/>
</dbReference>
<accession>A0A0D8FU83</accession>
<dbReference type="eggNOG" id="COG1024">
    <property type="taxonomic scope" value="Bacteria"/>
</dbReference>
<evidence type="ECO:0000313" key="3">
    <source>
        <dbReference type="Proteomes" id="UP000032336"/>
    </source>
</evidence>
<dbReference type="InterPro" id="IPR029045">
    <property type="entry name" value="ClpP/crotonase-like_dom_sf"/>
</dbReference>
<protein>
    <submittedName>
        <fullName evidence="2">1,2-epoxyphenylacetyl-CoA isomerase</fullName>
        <ecNumber evidence="2">5.3.3.18</ecNumber>
    </submittedName>
</protein>
<dbReference type="GO" id="GO:0016853">
    <property type="term" value="F:isomerase activity"/>
    <property type="evidence" value="ECO:0007669"/>
    <property type="project" value="UniProtKB-KW"/>
</dbReference>
<dbReference type="InterPro" id="IPR001753">
    <property type="entry name" value="Enoyl-CoA_hydra/iso"/>
</dbReference>
<dbReference type="OrthoDB" id="9777711at2"/>
<reference evidence="2 3" key="1">
    <citation type="submission" date="2015-01" db="EMBL/GenBank/DDBJ databases">
        <title>Draft genome of the acidophilic iron oxidizer Ferrimicrobium acidiphilum strain T23.</title>
        <authorList>
            <person name="Poehlein A."/>
            <person name="Eisen S."/>
            <person name="Schloemann M."/>
            <person name="Johnson B.D."/>
            <person name="Daniel R."/>
            <person name="Muehling M."/>
        </authorList>
    </citation>
    <scope>NUCLEOTIDE SEQUENCE [LARGE SCALE GENOMIC DNA]</scope>
    <source>
        <strain evidence="2 3">T23</strain>
    </source>
</reference>
<dbReference type="CDD" id="cd06558">
    <property type="entry name" value="crotonase-like"/>
    <property type="match status" value="1"/>
</dbReference>
<gene>
    <name evidence="2" type="primary">paaG1</name>
    <name evidence="2" type="ORF">FEAC_14780</name>
</gene>
<dbReference type="PANTHER" id="PTHR43459">
    <property type="entry name" value="ENOYL-COA HYDRATASE"/>
    <property type="match status" value="1"/>
</dbReference>